<dbReference type="AlphaFoldDB" id="A0A212F770"/>
<dbReference type="Proteomes" id="UP000007151">
    <property type="component" value="Unassembled WGS sequence"/>
</dbReference>
<gene>
    <name evidence="2" type="ORF">KGM_213947</name>
</gene>
<organism evidence="2 3">
    <name type="scientific">Danaus plexippus plexippus</name>
    <dbReference type="NCBI Taxonomy" id="278856"/>
    <lineage>
        <taxon>Eukaryota</taxon>
        <taxon>Metazoa</taxon>
        <taxon>Ecdysozoa</taxon>
        <taxon>Arthropoda</taxon>
        <taxon>Hexapoda</taxon>
        <taxon>Insecta</taxon>
        <taxon>Pterygota</taxon>
        <taxon>Neoptera</taxon>
        <taxon>Endopterygota</taxon>
        <taxon>Lepidoptera</taxon>
        <taxon>Glossata</taxon>
        <taxon>Ditrysia</taxon>
        <taxon>Papilionoidea</taxon>
        <taxon>Nymphalidae</taxon>
        <taxon>Danainae</taxon>
        <taxon>Danaini</taxon>
        <taxon>Danaina</taxon>
        <taxon>Danaus</taxon>
        <taxon>Danaus</taxon>
    </lineage>
</organism>
<dbReference type="PROSITE" id="PS50078">
    <property type="entry name" value="POLO_BOX"/>
    <property type="match status" value="1"/>
</dbReference>
<feature type="domain" description="POLO box" evidence="1">
    <location>
        <begin position="1"/>
        <end position="46"/>
    </location>
</feature>
<keyword evidence="2" id="KW-0808">Transferase</keyword>
<dbReference type="InterPro" id="IPR000959">
    <property type="entry name" value="POLO_box_dom"/>
</dbReference>
<proteinExistence type="predicted"/>
<evidence type="ECO:0000259" key="1">
    <source>
        <dbReference type="PROSITE" id="PS50078"/>
    </source>
</evidence>
<accession>A0A212F770</accession>
<dbReference type="SUPFAM" id="SSF82615">
    <property type="entry name" value="Polo-box domain"/>
    <property type="match status" value="1"/>
</dbReference>
<dbReference type="GO" id="GO:0016301">
    <property type="term" value="F:kinase activity"/>
    <property type="evidence" value="ECO:0007669"/>
    <property type="project" value="UniProtKB-KW"/>
</dbReference>
<keyword evidence="2" id="KW-0418">Kinase</keyword>
<keyword evidence="3" id="KW-1185">Reference proteome</keyword>
<dbReference type="STRING" id="278856.A0A212F770"/>
<reference evidence="2 3" key="1">
    <citation type="journal article" date="2011" name="Cell">
        <title>The monarch butterfly genome yields insights into long-distance migration.</title>
        <authorList>
            <person name="Zhan S."/>
            <person name="Merlin C."/>
            <person name="Boore J.L."/>
            <person name="Reppert S.M."/>
        </authorList>
    </citation>
    <scope>NUCLEOTIDE SEQUENCE [LARGE SCALE GENOMIC DNA]</scope>
    <source>
        <strain evidence="2">F-2</strain>
    </source>
</reference>
<evidence type="ECO:0000313" key="3">
    <source>
        <dbReference type="Proteomes" id="UP000007151"/>
    </source>
</evidence>
<sequence>MQAVTYIDVEKNFRTFRFSTIEKHGCDKKLYANLTYALEKIKSVLANKLC</sequence>
<evidence type="ECO:0000313" key="2">
    <source>
        <dbReference type="EMBL" id="OWR49574.1"/>
    </source>
</evidence>
<dbReference type="Gene3D" id="3.30.1120.30">
    <property type="entry name" value="POLO box domain"/>
    <property type="match status" value="1"/>
</dbReference>
<comment type="caution">
    <text evidence="2">The sequence shown here is derived from an EMBL/GenBank/DDBJ whole genome shotgun (WGS) entry which is preliminary data.</text>
</comment>
<protein>
    <submittedName>
        <fullName evidence="2">Serine/threonine-protein kinase polo</fullName>
    </submittedName>
</protein>
<dbReference type="InParanoid" id="A0A212F770"/>
<dbReference type="InterPro" id="IPR036947">
    <property type="entry name" value="POLO_box_dom_sf"/>
</dbReference>
<dbReference type="EMBL" id="AGBW02009919">
    <property type="protein sequence ID" value="OWR49574.1"/>
    <property type="molecule type" value="Genomic_DNA"/>
</dbReference>
<name>A0A212F770_DANPL</name>
<dbReference type="KEGG" id="dpl:KGM_213947"/>